<sequence>MREVKSLEADMVRWEGLSSHLYIEPRDRKEGKLFIRVIKSKEKAKWN</sequence>
<evidence type="ECO:0000313" key="1">
    <source>
        <dbReference type="EMBL" id="JAE28311.1"/>
    </source>
</evidence>
<proteinExistence type="predicted"/>
<protein>
    <submittedName>
        <fullName evidence="1">Uncharacterized protein</fullName>
    </submittedName>
</protein>
<reference evidence="1" key="2">
    <citation type="journal article" date="2015" name="Data Brief">
        <title>Shoot transcriptome of the giant reed, Arundo donax.</title>
        <authorList>
            <person name="Barrero R.A."/>
            <person name="Guerrero F.D."/>
            <person name="Moolhuijzen P."/>
            <person name="Goolsby J.A."/>
            <person name="Tidwell J."/>
            <person name="Bellgard S.E."/>
            <person name="Bellgard M.I."/>
        </authorList>
    </citation>
    <scope>NUCLEOTIDE SEQUENCE</scope>
    <source>
        <tissue evidence="1">Shoot tissue taken approximately 20 cm above the soil surface</tissue>
    </source>
</reference>
<reference evidence="1" key="1">
    <citation type="submission" date="2014-09" db="EMBL/GenBank/DDBJ databases">
        <authorList>
            <person name="Magalhaes I.L.F."/>
            <person name="Oliveira U."/>
            <person name="Santos F.R."/>
            <person name="Vidigal T.H.D.A."/>
            <person name="Brescovit A.D."/>
            <person name="Santos A.J."/>
        </authorList>
    </citation>
    <scope>NUCLEOTIDE SEQUENCE</scope>
    <source>
        <tissue evidence="1">Shoot tissue taken approximately 20 cm above the soil surface</tissue>
    </source>
</reference>
<dbReference type="EMBL" id="GBRH01169585">
    <property type="protein sequence ID" value="JAE28311.1"/>
    <property type="molecule type" value="Transcribed_RNA"/>
</dbReference>
<organism evidence="1">
    <name type="scientific">Arundo donax</name>
    <name type="common">Giant reed</name>
    <name type="synonym">Donax arundinaceus</name>
    <dbReference type="NCBI Taxonomy" id="35708"/>
    <lineage>
        <taxon>Eukaryota</taxon>
        <taxon>Viridiplantae</taxon>
        <taxon>Streptophyta</taxon>
        <taxon>Embryophyta</taxon>
        <taxon>Tracheophyta</taxon>
        <taxon>Spermatophyta</taxon>
        <taxon>Magnoliopsida</taxon>
        <taxon>Liliopsida</taxon>
        <taxon>Poales</taxon>
        <taxon>Poaceae</taxon>
        <taxon>PACMAD clade</taxon>
        <taxon>Arundinoideae</taxon>
        <taxon>Arundineae</taxon>
        <taxon>Arundo</taxon>
    </lineage>
</organism>
<name>A0A0A9H0E5_ARUDO</name>
<accession>A0A0A9H0E5</accession>
<dbReference type="AlphaFoldDB" id="A0A0A9H0E5"/>